<dbReference type="InterPro" id="IPR000559">
    <property type="entry name" value="Formate_THF_ligase"/>
</dbReference>
<dbReference type="Gene3D" id="3.10.410.10">
    <property type="entry name" value="Formyltetrahydrofolate synthetase, domain 3"/>
    <property type="match status" value="1"/>
</dbReference>
<keyword evidence="1" id="KW-0554">One-carbon metabolism</keyword>
<dbReference type="GO" id="GO:0005524">
    <property type="term" value="F:ATP binding"/>
    <property type="evidence" value="ECO:0007669"/>
    <property type="project" value="UniProtKB-KW"/>
</dbReference>
<evidence type="ECO:0000256" key="4">
    <source>
        <dbReference type="ARBA" id="ARBA00022840"/>
    </source>
</evidence>
<dbReference type="GO" id="GO:0004329">
    <property type="term" value="F:formate-tetrahydrofolate ligase activity"/>
    <property type="evidence" value="ECO:0007669"/>
    <property type="project" value="UniProtKB-EC"/>
</dbReference>
<evidence type="ECO:0000313" key="6">
    <source>
        <dbReference type="Proteomes" id="UP000029227"/>
    </source>
</evidence>
<proteinExistence type="predicted"/>
<dbReference type="InterPro" id="IPR027417">
    <property type="entry name" value="P-loop_NTPase"/>
</dbReference>
<dbReference type="eggNOG" id="COG2759">
    <property type="taxonomic scope" value="Bacteria"/>
</dbReference>
<protein>
    <submittedName>
        <fullName evidence="5">Formate-tetrahydrofolate ligase</fullName>
        <ecNumber evidence="5">6.3.4.3</ecNumber>
    </submittedName>
</protein>
<keyword evidence="3" id="KW-0547">Nucleotide-binding</keyword>
<evidence type="ECO:0000313" key="5">
    <source>
        <dbReference type="EMBL" id="GAL08149.1"/>
    </source>
</evidence>
<dbReference type="EMBL" id="BBMN01000022">
    <property type="protein sequence ID" value="GAL08149.1"/>
    <property type="molecule type" value="Genomic_DNA"/>
</dbReference>
<dbReference type="Proteomes" id="UP000029227">
    <property type="component" value="Unassembled WGS sequence"/>
</dbReference>
<comment type="caution">
    <text evidence="5">The sequence shown here is derived from an EMBL/GenBank/DDBJ whole genome shotgun (WGS) entry which is preliminary data.</text>
</comment>
<accession>A0A090R209</accession>
<sequence>MRGLKANSGRYDLRPGQSLPDSIFSPDADALNDGFANLAWHINNAAKYGVPVVVAINRFPQDTDAELAQLKTLIEQATFPTRVEVAISEAFGKGGNGALELGQAVINACEQPAHFKPLYTLDQTLEEKLMTVAEVGYGACGIELSDLAKQQLAELKAHGHDNLAICMAKTPMSISHDPSLKGAPTNSPCLCVS</sequence>
<evidence type="ECO:0000256" key="3">
    <source>
        <dbReference type="ARBA" id="ARBA00022741"/>
    </source>
</evidence>
<dbReference type="AlphaFoldDB" id="A0A090R209"/>
<evidence type="ECO:0000256" key="1">
    <source>
        <dbReference type="ARBA" id="ARBA00022563"/>
    </source>
</evidence>
<reference evidence="5 6" key="1">
    <citation type="journal article" date="2014" name="Genome Announc.">
        <title>Draft Genome Sequences of Two Vibrionaceae Species, Vibrio ponticus C121 and Photobacterium aphoticum C119, Isolated as Coral Reef Microbiota.</title>
        <authorList>
            <person name="Al-saari N."/>
            <person name="Meirelles P.M."/>
            <person name="Mino S."/>
            <person name="Suda W."/>
            <person name="Oshima K."/>
            <person name="Hattori M."/>
            <person name="Ohkuma M."/>
            <person name="Thompson F.L."/>
            <person name="Gomez-Gil B."/>
            <person name="Sawabe T."/>
            <person name="Sawabe T."/>
        </authorList>
    </citation>
    <scope>NUCLEOTIDE SEQUENCE [LARGE SCALE GENOMIC DNA]</scope>
    <source>
        <strain evidence="5 6">JCM 19237</strain>
    </source>
</reference>
<keyword evidence="4" id="KW-0067">ATP-binding</keyword>
<keyword evidence="2 5" id="KW-0436">Ligase</keyword>
<dbReference type="STRING" id="754436.JCM19237_203"/>
<evidence type="ECO:0000256" key="2">
    <source>
        <dbReference type="ARBA" id="ARBA00022598"/>
    </source>
</evidence>
<name>A0A090R209_9GAMM</name>
<dbReference type="Gene3D" id="3.40.50.300">
    <property type="entry name" value="P-loop containing nucleotide triphosphate hydrolases"/>
    <property type="match status" value="1"/>
</dbReference>
<dbReference type="SUPFAM" id="SSF52540">
    <property type="entry name" value="P-loop containing nucleoside triphosphate hydrolases"/>
    <property type="match status" value="1"/>
</dbReference>
<gene>
    <name evidence="5" type="ORF">JCM19237_203</name>
</gene>
<dbReference type="EC" id="6.3.4.3" evidence="5"/>
<dbReference type="Pfam" id="PF01268">
    <property type="entry name" value="FTHFS"/>
    <property type="match status" value="1"/>
</dbReference>
<organism evidence="5 6">
    <name type="scientific">Photobacterium aphoticum</name>
    <dbReference type="NCBI Taxonomy" id="754436"/>
    <lineage>
        <taxon>Bacteria</taxon>
        <taxon>Pseudomonadati</taxon>
        <taxon>Pseudomonadota</taxon>
        <taxon>Gammaproteobacteria</taxon>
        <taxon>Vibrionales</taxon>
        <taxon>Vibrionaceae</taxon>
        <taxon>Photobacterium</taxon>
    </lineage>
</organism>
<dbReference type="GO" id="GO:0006730">
    <property type="term" value="P:one-carbon metabolic process"/>
    <property type="evidence" value="ECO:0007669"/>
    <property type="project" value="UniProtKB-KW"/>
</dbReference>